<dbReference type="InterPro" id="IPR056179">
    <property type="entry name" value="DHQS_C"/>
</dbReference>
<evidence type="ECO:0000259" key="7">
    <source>
        <dbReference type="Pfam" id="PF01761"/>
    </source>
</evidence>
<organism evidence="9 10">
    <name type="scientific">Candidatus Gottesmanbacteria bacterium GW2011_GWA2_43_14</name>
    <dbReference type="NCBI Taxonomy" id="1618443"/>
    <lineage>
        <taxon>Bacteria</taxon>
        <taxon>Candidatus Gottesmaniibacteriota</taxon>
    </lineage>
</organism>
<evidence type="ECO:0000259" key="8">
    <source>
        <dbReference type="Pfam" id="PF24621"/>
    </source>
</evidence>
<dbReference type="PANTHER" id="PTHR43622">
    <property type="entry name" value="3-DEHYDROQUINATE SYNTHASE"/>
    <property type="match status" value="1"/>
</dbReference>
<dbReference type="AlphaFoldDB" id="A0A0G1DLA6"/>
<dbReference type="STRING" id="1618443.UV73_C0002G0086"/>
<accession>A0A0G1DLA6</accession>
<reference evidence="9 10" key="1">
    <citation type="journal article" date="2015" name="Nature">
        <title>rRNA introns, odd ribosomes, and small enigmatic genomes across a large radiation of phyla.</title>
        <authorList>
            <person name="Brown C.T."/>
            <person name="Hug L.A."/>
            <person name="Thomas B.C."/>
            <person name="Sharon I."/>
            <person name="Castelle C.J."/>
            <person name="Singh A."/>
            <person name="Wilkins M.J."/>
            <person name="Williams K.H."/>
            <person name="Banfield J.F."/>
        </authorList>
    </citation>
    <scope>NUCLEOTIDE SEQUENCE [LARGE SCALE GENOMIC DNA]</scope>
</reference>
<dbReference type="Gene3D" id="3.40.50.1970">
    <property type="match status" value="1"/>
</dbReference>
<evidence type="ECO:0000256" key="2">
    <source>
        <dbReference type="ARBA" id="ARBA00001941"/>
    </source>
</evidence>
<dbReference type="GO" id="GO:0009073">
    <property type="term" value="P:aromatic amino acid family biosynthetic process"/>
    <property type="evidence" value="ECO:0007669"/>
    <property type="project" value="InterPro"/>
</dbReference>
<dbReference type="Gene3D" id="1.20.1090.10">
    <property type="entry name" value="Dehydroquinate synthase-like - alpha domain"/>
    <property type="match status" value="1"/>
</dbReference>
<keyword evidence="6" id="KW-0170">Cobalt</keyword>
<dbReference type="PIRSF" id="PIRSF001455">
    <property type="entry name" value="DHQ_synth"/>
    <property type="match status" value="1"/>
</dbReference>
<keyword evidence="3" id="KW-0479">Metal-binding</keyword>
<evidence type="ECO:0000313" key="10">
    <source>
        <dbReference type="Proteomes" id="UP000034894"/>
    </source>
</evidence>
<dbReference type="Proteomes" id="UP000034894">
    <property type="component" value="Unassembled WGS sequence"/>
</dbReference>
<dbReference type="EC" id="4.2.3.4" evidence="9"/>
<dbReference type="Pfam" id="PF01761">
    <property type="entry name" value="DHQ_synthase"/>
    <property type="match status" value="1"/>
</dbReference>
<comment type="cofactor">
    <cofactor evidence="2">
        <name>Co(2+)</name>
        <dbReference type="ChEBI" id="CHEBI:48828"/>
    </cofactor>
</comment>
<dbReference type="GO" id="GO:0003856">
    <property type="term" value="F:3-dehydroquinate synthase activity"/>
    <property type="evidence" value="ECO:0007669"/>
    <property type="project" value="UniProtKB-EC"/>
</dbReference>
<dbReference type="EMBL" id="LCFP01000002">
    <property type="protein sequence ID" value="KKS98372.1"/>
    <property type="molecule type" value="Genomic_DNA"/>
</dbReference>
<feature type="domain" description="3-dehydroquinate synthase N-terminal" evidence="7">
    <location>
        <begin position="57"/>
        <end position="171"/>
    </location>
</feature>
<comment type="cofactor">
    <cofactor evidence="1">
        <name>NAD(+)</name>
        <dbReference type="ChEBI" id="CHEBI:57540"/>
    </cofactor>
</comment>
<name>A0A0G1DLA6_9BACT</name>
<sequence>MNKIIIGQGLLPDLDRLVKGNPYDGYLLLTDKQVYGLYGKKVVGLLSKIAPVRVSIADDGEKAKDLKILPELLAPFFEGKLTRNFCLVSLGGGSISDIGGFIAAILLRGIAHLVIPTTLLSMVDAAIGGKNGLNFKRRGRIYKNAVGTFRLPDLVICDINLLQSLPDREVRNGFGEIIKYRLAFGKPELNGVSAADFQQLSKQKLTSLIRECQQIKMKIVSQDPLDTRGLREALNLGHTVGHAVEGLFPEKFSHGEAVALGLRSAAFMSWDKGLINHHKYNQIVKIIEKCGLQLKIPRVRTAKINDLLDKDKKGGTTVLLKDLGFVVTKQKTDRKLILKAIREIQS</sequence>
<feature type="domain" description="3-dehydroquinate synthase C-terminal" evidence="8">
    <location>
        <begin position="173"/>
        <end position="313"/>
    </location>
</feature>
<dbReference type="SUPFAM" id="SSF56796">
    <property type="entry name" value="Dehydroquinate synthase-like"/>
    <property type="match status" value="1"/>
</dbReference>
<keyword evidence="5 9" id="KW-0456">Lyase</keyword>
<dbReference type="InterPro" id="IPR030960">
    <property type="entry name" value="DHQS/DOIS_N"/>
</dbReference>
<dbReference type="PANTHER" id="PTHR43622:SF1">
    <property type="entry name" value="3-DEHYDROQUINATE SYNTHASE"/>
    <property type="match status" value="1"/>
</dbReference>
<dbReference type="Pfam" id="PF24621">
    <property type="entry name" value="DHQS_C"/>
    <property type="match status" value="1"/>
</dbReference>
<keyword evidence="4" id="KW-0520">NAD</keyword>
<dbReference type="PATRIC" id="fig|1618443.3.peg.361"/>
<gene>
    <name evidence="9" type="ORF">UV73_C0002G0086</name>
</gene>
<evidence type="ECO:0000256" key="6">
    <source>
        <dbReference type="ARBA" id="ARBA00023285"/>
    </source>
</evidence>
<dbReference type="CDD" id="cd08195">
    <property type="entry name" value="DHQS"/>
    <property type="match status" value="1"/>
</dbReference>
<evidence type="ECO:0000256" key="4">
    <source>
        <dbReference type="ARBA" id="ARBA00023027"/>
    </source>
</evidence>
<protein>
    <submittedName>
        <fullName evidence="9">3-dehydroquinate synthase, 3-dehydroquinate synthase</fullName>
        <ecNumber evidence="9">4.2.3.4</ecNumber>
    </submittedName>
</protein>
<evidence type="ECO:0000313" key="9">
    <source>
        <dbReference type="EMBL" id="KKS98372.1"/>
    </source>
</evidence>
<evidence type="ECO:0000256" key="5">
    <source>
        <dbReference type="ARBA" id="ARBA00023239"/>
    </source>
</evidence>
<dbReference type="GO" id="GO:0046872">
    <property type="term" value="F:metal ion binding"/>
    <property type="evidence" value="ECO:0007669"/>
    <property type="project" value="UniProtKB-KW"/>
</dbReference>
<dbReference type="InterPro" id="IPR050071">
    <property type="entry name" value="Dehydroquinate_synthase"/>
</dbReference>
<proteinExistence type="predicted"/>
<evidence type="ECO:0000256" key="1">
    <source>
        <dbReference type="ARBA" id="ARBA00001911"/>
    </source>
</evidence>
<dbReference type="InterPro" id="IPR030963">
    <property type="entry name" value="DHQ_synth_fam"/>
</dbReference>
<evidence type="ECO:0000256" key="3">
    <source>
        <dbReference type="ARBA" id="ARBA00022723"/>
    </source>
</evidence>
<comment type="caution">
    <text evidence="9">The sequence shown here is derived from an EMBL/GenBank/DDBJ whole genome shotgun (WGS) entry which is preliminary data.</text>
</comment>